<name>A0ABW0Z912_9ACTN</name>
<sequence length="360" mass="40733">MSELEAARQWKLQRNILPRPQGEIRAIRSDERPRSFGITSYEELFTPRQLLVLGHAFQWIREKVREERIRRALELAISNSLATNNKLCGYATDYGRLSALFSVRGYSIPALMVELNPLHDTAGRGTIAACIERVAKSDSKQVRRHIWDYQANQPVANTFAFERAEGDSWVGLKNAASASGIDSIKKVDVAVFDPPYFDFIAYDELSEFHRAWFGELELAGEPLLPKSEDPVRSFGSQLGRSLNEMVKRARGNKPFAFTYHSSNPEAWEAVGLSLDYAQLAVTQLWPVRSDGHMGHHSNPGNCEWDVVVVCRPQAGTAKLRFVDDVDSWISHMKPLHVNEADVRNFRFAIQMAKSRFAKAL</sequence>
<comment type="caution">
    <text evidence="1">The sequence shown here is derived from an EMBL/GenBank/DDBJ whole genome shotgun (WGS) entry which is preliminary data.</text>
</comment>
<evidence type="ECO:0000313" key="2">
    <source>
        <dbReference type="Proteomes" id="UP001596083"/>
    </source>
</evidence>
<dbReference type="Proteomes" id="UP001596083">
    <property type="component" value="Unassembled WGS sequence"/>
</dbReference>
<reference evidence="2" key="1">
    <citation type="journal article" date="2019" name="Int. J. Syst. Evol. Microbiol.">
        <title>The Global Catalogue of Microorganisms (GCM) 10K type strain sequencing project: providing services to taxonomists for standard genome sequencing and annotation.</title>
        <authorList>
            <consortium name="The Broad Institute Genomics Platform"/>
            <consortium name="The Broad Institute Genome Sequencing Center for Infectious Disease"/>
            <person name="Wu L."/>
            <person name="Ma J."/>
        </authorList>
    </citation>
    <scope>NUCLEOTIDE SEQUENCE [LARGE SCALE GENOMIC DNA]</scope>
    <source>
        <strain evidence="2">CGMCC 4.7304</strain>
    </source>
</reference>
<dbReference type="RefSeq" id="WP_390319905.1">
    <property type="nucleotide sequence ID" value="NZ_JBHSPB010000018.1"/>
</dbReference>
<organism evidence="1 2">
    <name type="scientific">Streptomyces gamaensis</name>
    <dbReference type="NCBI Taxonomy" id="1763542"/>
    <lineage>
        <taxon>Bacteria</taxon>
        <taxon>Bacillati</taxon>
        <taxon>Actinomycetota</taxon>
        <taxon>Actinomycetes</taxon>
        <taxon>Kitasatosporales</taxon>
        <taxon>Streptomycetaceae</taxon>
        <taxon>Streptomyces</taxon>
    </lineage>
</organism>
<proteinExistence type="predicted"/>
<dbReference type="EMBL" id="JBHSPB010000018">
    <property type="protein sequence ID" value="MFC5723564.1"/>
    <property type="molecule type" value="Genomic_DNA"/>
</dbReference>
<protein>
    <submittedName>
        <fullName evidence="1">Uncharacterized protein</fullName>
    </submittedName>
</protein>
<evidence type="ECO:0000313" key="1">
    <source>
        <dbReference type="EMBL" id="MFC5723564.1"/>
    </source>
</evidence>
<dbReference type="PROSITE" id="PS00092">
    <property type="entry name" value="N6_MTASE"/>
    <property type="match status" value="1"/>
</dbReference>
<dbReference type="InterPro" id="IPR002052">
    <property type="entry name" value="DNA_methylase_N6_adenine_CS"/>
</dbReference>
<keyword evidence="2" id="KW-1185">Reference proteome</keyword>
<gene>
    <name evidence="1" type="ORF">ACFP1Z_25715</name>
</gene>
<accession>A0ABW0Z912</accession>